<dbReference type="InterPro" id="IPR029787">
    <property type="entry name" value="Nucleotide_cyclase"/>
</dbReference>
<dbReference type="STRING" id="1266370.NITGR_190018"/>
<dbReference type="InParanoid" id="M1YX94"/>
<dbReference type="Proteomes" id="UP000011704">
    <property type="component" value="Unassembled WGS sequence"/>
</dbReference>
<dbReference type="PANTHER" id="PTHR38765:SF1">
    <property type="entry name" value="DUF484 DOMAIN-CONTAINING PROTEIN"/>
    <property type="match status" value="1"/>
</dbReference>
<dbReference type="SUPFAM" id="SSF55073">
    <property type="entry name" value="Nucleotide cyclase"/>
    <property type="match status" value="1"/>
</dbReference>
<dbReference type="NCBIfam" id="TIGR00254">
    <property type="entry name" value="GGDEF"/>
    <property type="match status" value="1"/>
</dbReference>
<accession>M1YX94</accession>
<evidence type="ECO:0000313" key="2">
    <source>
        <dbReference type="EMBL" id="CCQ89908.1"/>
    </source>
</evidence>
<dbReference type="EMBL" id="CAQJ01000021">
    <property type="protein sequence ID" value="CCQ89908.1"/>
    <property type="molecule type" value="Genomic_DNA"/>
</dbReference>
<dbReference type="InterPro" id="IPR000160">
    <property type="entry name" value="GGDEF_dom"/>
</dbReference>
<dbReference type="PROSITE" id="PS50887">
    <property type="entry name" value="GGDEF"/>
    <property type="match status" value="1"/>
</dbReference>
<dbReference type="OrthoDB" id="9813903at2"/>
<name>M1YX94_NITG3</name>
<dbReference type="Pfam" id="PF04340">
    <property type="entry name" value="DUF484"/>
    <property type="match status" value="1"/>
</dbReference>
<dbReference type="InterPro" id="IPR029016">
    <property type="entry name" value="GAF-like_dom_sf"/>
</dbReference>
<dbReference type="SUPFAM" id="SSF55781">
    <property type="entry name" value="GAF domain-like"/>
    <property type="match status" value="1"/>
</dbReference>
<dbReference type="RefSeq" id="WP_005006816.1">
    <property type="nucleotide sequence ID" value="NZ_HG422173.1"/>
</dbReference>
<protein>
    <recommendedName>
        <fullName evidence="1">GGDEF domain-containing protein</fullName>
    </recommendedName>
</protein>
<dbReference type="HOGENOM" id="CLU_686654_0_0_0"/>
<proteinExistence type="predicted"/>
<organism evidence="2 3">
    <name type="scientific">Nitrospina gracilis (strain 3/211)</name>
    <dbReference type="NCBI Taxonomy" id="1266370"/>
    <lineage>
        <taxon>Bacteria</taxon>
        <taxon>Pseudomonadati</taxon>
        <taxon>Nitrospinota/Tectimicrobiota group</taxon>
        <taxon>Nitrospinota</taxon>
        <taxon>Nitrospinia</taxon>
        <taxon>Nitrospinales</taxon>
        <taxon>Nitrospinaceae</taxon>
        <taxon>Nitrospina</taxon>
    </lineage>
</organism>
<keyword evidence="3" id="KW-1185">Reference proteome</keyword>
<comment type="caution">
    <text evidence="2">The sequence shown here is derived from an EMBL/GenBank/DDBJ whole genome shotgun (WGS) entry which is preliminary data.</text>
</comment>
<gene>
    <name evidence="2" type="ORF">NITGR_190018</name>
</gene>
<reference evidence="2 3" key="1">
    <citation type="journal article" date="2013" name="Front. Microbiol.">
        <title>The genome of Nitrospina gracilis illuminates the metabolism and evolution of the major marine nitrite oxidizer.</title>
        <authorList>
            <person name="Luecker S."/>
            <person name="Nowka B."/>
            <person name="Rattei T."/>
            <person name="Spieck E."/>
            <person name="and Daims H."/>
        </authorList>
    </citation>
    <scope>NUCLEOTIDE SEQUENCE [LARGE SCALE GENOMIC DNA]</scope>
    <source>
        <strain evidence="2 3">3/211</strain>
    </source>
</reference>
<dbReference type="Gene3D" id="3.30.450.40">
    <property type="match status" value="1"/>
</dbReference>
<feature type="domain" description="GGDEF" evidence="1">
    <location>
        <begin position="272"/>
        <end position="401"/>
    </location>
</feature>
<dbReference type="InterPro" id="IPR007435">
    <property type="entry name" value="DUF484"/>
</dbReference>
<dbReference type="Gene3D" id="3.30.70.270">
    <property type="match status" value="1"/>
</dbReference>
<evidence type="ECO:0000313" key="3">
    <source>
        <dbReference type="Proteomes" id="UP000011704"/>
    </source>
</evidence>
<dbReference type="AlphaFoldDB" id="M1YX94"/>
<dbReference type="SMART" id="SM00267">
    <property type="entry name" value="GGDEF"/>
    <property type="match status" value="1"/>
</dbReference>
<evidence type="ECO:0000259" key="1">
    <source>
        <dbReference type="PROSITE" id="PS50887"/>
    </source>
</evidence>
<sequence length="401" mass="45579">MNNDEVALYLNEHPEFFNDYPELLTRIKSIEETDLPLQPLKTLSIADRILRRVQQDKEHIKGQLEWFMEVAECNERILEHLFEIERICLYSHNFLQMAGEIRSEIIKRFGIQGVMICLVDGADHFIASSLPQGSPRDGVESLRLIDQETLFDWFQNGWGPLMRNNLGAGSDLFAETDSGPIRSEALIPIPLHGKMAGALCLGSIDPAQFHEGLRTDYLERTAEKLGIAIDNVLLMEGMKNQSLLDSVTGLYNESYLNTAIKREFDRARRYEKSLSCVKLQIDYWDDLMNTGDIDRYQMLVEIGRILQQNSRDGDLLFRVNDGDFMVLLPGIWGDAACQMANRLKSDVEEALNPGPADAFLKINLRIVSYPDSEIVNYDDFDYALSVMDGVDPEDNNESLTA</sequence>
<dbReference type="PANTHER" id="PTHR38765">
    <property type="entry name" value="DUF484 DOMAIN-CONTAINING PROTEIN"/>
    <property type="match status" value="1"/>
</dbReference>
<dbReference type="InterPro" id="IPR043128">
    <property type="entry name" value="Rev_trsase/Diguanyl_cyclase"/>
</dbReference>
<dbReference type="Pfam" id="PF00990">
    <property type="entry name" value="GGDEF"/>
    <property type="match status" value="1"/>
</dbReference>